<dbReference type="InterPro" id="IPR010995">
    <property type="entry name" value="DNA_repair_Rad51/TF_NusA_a-hlx"/>
</dbReference>
<feature type="compositionally biased region" description="Low complexity" evidence="1">
    <location>
        <begin position="55"/>
        <end position="66"/>
    </location>
</feature>
<evidence type="ECO:0000313" key="3">
    <source>
        <dbReference type="Proteomes" id="UP000324104"/>
    </source>
</evidence>
<feature type="compositionally biased region" description="Basic and acidic residues" evidence="1">
    <location>
        <begin position="22"/>
        <end position="37"/>
    </location>
</feature>
<feature type="compositionally biased region" description="Acidic residues" evidence="1">
    <location>
        <begin position="71"/>
        <end position="80"/>
    </location>
</feature>
<feature type="region of interest" description="Disordered" evidence="1">
    <location>
        <begin position="1"/>
        <end position="140"/>
    </location>
</feature>
<dbReference type="Gene3D" id="1.10.150.20">
    <property type="entry name" value="5' to 3' exonuclease, C-terminal subdomain"/>
    <property type="match status" value="1"/>
</dbReference>
<gene>
    <name evidence="2" type="ORF">FYC77_06055</name>
</gene>
<organism evidence="2 3">
    <name type="scientific">Natrialba swarupiae</name>
    <dbReference type="NCBI Taxonomy" id="2448032"/>
    <lineage>
        <taxon>Archaea</taxon>
        <taxon>Methanobacteriati</taxon>
        <taxon>Methanobacteriota</taxon>
        <taxon>Stenosarchaea group</taxon>
        <taxon>Halobacteria</taxon>
        <taxon>Halobacteriales</taxon>
        <taxon>Natrialbaceae</taxon>
        <taxon>Natrialba</taxon>
    </lineage>
</organism>
<feature type="compositionally biased region" description="Low complexity" evidence="1">
    <location>
        <begin position="81"/>
        <end position="97"/>
    </location>
</feature>
<dbReference type="Proteomes" id="UP000324104">
    <property type="component" value="Unassembled WGS sequence"/>
</dbReference>
<comment type="caution">
    <text evidence="2">The sequence shown here is derived from an EMBL/GenBank/DDBJ whole genome shotgun (WGS) entry which is preliminary data.</text>
</comment>
<dbReference type="SUPFAM" id="SSF47794">
    <property type="entry name" value="Rad51 N-terminal domain-like"/>
    <property type="match status" value="1"/>
</dbReference>
<name>A0A5D5APQ7_9EURY</name>
<dbReference type="EMBL" id="VTAW01000005">
    <property type="protein sequence ID" value="TYT62875.1"/>
    <property type="molecule type" value="Genomic_DNA"/>
</dbReference>
<feature type="compositionally biased region" description="Acidic residues" evidence="1">
    <location>
        <begin position="98"/>
        <end position="107"/>
    </location>
</feature>
<accession>A0A5D5APQ7</accession>
<dbReference type="Pfam" id="PF14520">
    <property type="entry name" value="HHH_5"/>
    <property type="match status" value="1"/>
</dbReference>
<protein>
    <submittedName>
        <fullName evidence="2">Helix-hairpin-helix domain-containing protein</fullName>
    </submittedName>
</protein>
<proteinExistence type="predicted"/>
<keyword evidence="3" id="KW-1185">Reference proteome</keyword>
<reference evidence="2 3" key="1">
    <citation type="submission" date="2019-08" db="EMBL/GenBank/DDBJ databases">
        <title>Archaea genome.</title>
        <authorList>
            <person name="Kajale S."/>
            <person name="Shouche Y."/>
            <person name="Deshpande N."/>
            <person name="Sharma A."/>
        </authorList>
    </citation>
    <scope>NUCLEOTIDE SEQUENCE [LARGE SCALE GENOMIC DNA]</scope>
    <source>
        <strain evidence="2 3">ESP3B_9</strain>
    </source>
</reference>
<dbReference type="RefSeq" id="WP_149080604.1">
    <property type="nucleotide sequence ID" value="NZ_VTAW01000005.1"/>
</dbReference>
<feature type="compositionally biased region" description="Acidic residues" evidence="1">
    <location>
        <begin position="115"/>
        <end position="131"/>
    </location>
</feature>
<dbReference type="GO" id="GO:0000166">
    <property type="term" value="F:nucleotide binding"/>
    <property type="evidence" value="ECO:0007669"/>
    <property type="project" value="InterPro"/>
</dbReference>
<sequence>MGILQTLKSLLGIDDSGSQSQDARDVGVTVERERSSEGEVGGTPTETPSLDEEAAAAGSTAAGSTDSVMDPPDEPEEAAEPAEATGPAETDATPTEETTVDEPPAEDVSERSPEEMGDESAFEEPDDEPSEPVDSIKGIGPAYADRLADAGVETVADLADADAGVLAEQTDISEKRLQGWIDRAEVR</sequence>
<evidence type="ECO:0000313" key="2">
    <source>
        <dbReference type="EMBL" id="TYT62875.1"/>
    </source>
</evidence>
<dbReference type="AlphaFoldDB" id="A0A5D5APQ7"/>
<evidence type="ECO:0000256" key="1">
    <source>
        <dbReference type="SAM" id="MobiDB-lite"/>
    </source>
</evidence>